<dbReference type="InterPro" id="IPR001279">
    <property type="entry name" value="Metallo-B-lactamas"/>
</dbReference>
<dbReference type="OrthoDB" id="11380at2"/>
<dbReference type="EMBL" id="NOJZ02000005">
    <property type="protein sequence ID" value="RDY24079.1"/>
    <property type="molecule type" value="Genomic_DNA"/>
</dbReference>
<dbReference type="Proteomes" id="UP000243494">
    <property type="component" value="Unassembled WGS sequence"/>
</dbReference>
<dbReference type="Pfam" id="PF00753">
    <property type="entry name" value="Lactamase_B"/>
    <property type="match status" value="1"/>
</dbReference>
<dbReference type="CDD" id="cd07743">
    <property type="entry name" value="metallo-hydrolase-like_MBL-fold"/>
    <property type="match status" value="1"/>
</dbReference>
<proteinExistence type="predicted"/>
<evidence type="ECO:0000313" key="3">
    <source>
        <dbReference type="Proteomes" id="UP000243494"/>
    </source>
</evidence>
<organism evidence="2 3">
    <name type="scientific">Romboutsia maritimum</name>
    <dbReference type="NCBI Taxonomy" id="2020948"/>
    <lineage>
        <taxon>Bacteria</taxon>
        <taxon>Bacillati</taxon>
        <taxon>Bacillota</taxon>
        <taxon>Clostridia</taxon>
        <taxon>Peptostreptococcales</taxon>
        <taxon>Peptostreptococcaceae</taxon>
        <taxon>Romboutsia</taxon>
    </lineage>
</organism>
<name>A0A371IUD1_9FIRM</name>
<evidence type="ECO:0000259" key="1">
    <source>
        <dbReference type="SMART" id="SM00849"/>
    </source>
</evidence>
<dbReference type="InterPro" id="IPR036866">
    <property type="entry name" value="RibonucZ/Hydroxyglut_hydro"/>
</dbReference>
<evidence type="ECO:0000313" key="2">
    <source>
        <dbReference type="EMBL" id="RDY24079.1"/>
    </source>
</evidence>
<dbReference type="GO" id="GO:0016787">
    <property type="term" value="F:hydrolase activity"/>
    <property type="evidence" value="ECO:0007669"/>
    <property type="project" value="UniProtKB-KW"/>
</dbReference>
<dbReference type="SMART" id="SM00849">
    <property type="entry name" value="Lactamase_B"/>
    <property type="match status" value="1"/>
</dbReference>
<keyword evidence="3" id="KW-1185">Reference proteome</keyword>
<dbReference type="SUPFAM" id="SSF56281">
    <property type="entry name" value="Metallo-hydrolase/oxidoreductase"/>
    <property type="match status" value="1"/>
</dbReference>
<dbReference type="Gene3D" id="3.60.15.10">
    <property type="entry name" value="Ribonuclease Z/Hydroxyacylglutathione hydrolase-like"/>
    <property type="match status" value="1"/>
</dbReference>
<protein>
    <submittedName>
        <fullName evidence="2">MBL fold metallo-hydrolase</fullName>
    </submittedName>
</protein>
<reference evidence="2 3" key="1">
    <citation type="journal article" date="2017" name="Genome Announc.">
        <title>Draft Genome Sequence of Romboutsia maritimum sp. nov. Strain CCRI-22766(T), Isolated from Coastal Estuarine Mud.</title>
        <authorList>
            <person name="Maheux A.F."/>
            <person name="Boudreau D.K."/>
            <person name="Berube E."/>
            <person name="Boissinot M."/>
            <person name="Raymond F."/>
            <person name="Brodeur S."/>
            <person name="Corbeil J."/>
            <person name="Brightwell G."/>
            <person name="Broda D."/>
            <person name="Omar R.F."/>
            <person name="Bergeron M.G."/>
        </authorList>
    </citation>
    <scope>NUCLEOTIDE SEQUENCE [LARGE SCALE GENOMIC DNA]</scope>
    <source>
        <strain evidence="2 3">CCRI-22766</strain>
    </source>
</reference>
<comment type="caution">
    <text evidence="2">The sequence shown here is derived from an EMBL/GenBank/DDBJ whole genome shotgun (WGS) entry which is preliminary data.</text>
</comment>
<gene>
    <name evidence="2" type="ORF">CHF27_004485</name>
</gene>
<dbReference type="RefSeq" id="WP_095405176.1">
    <property type="nucleotide sequence ID" value="NZ_NOJZ02000005.1"/>
</dbReference>
<keyword evidence="2" id="KW-0378">Hydrolase</keyword>
<dbReference type="PANTHER" id="PTHR42951:SF14">
    <property type="entry name" value="METALLO-BETA-LACTAMASE SUPERFAMILY PROTEIN"/>
    <property type="match status" value="1"/>
</dbReference>
<dbReference type="AlphaFoldDB" id="A0A371IUD1"/>
<feature type="domain" description="Metallo-beta-lactamase" evidence="1">
    <location>
        <begin position="18"/>
        <end position="209"/>
    </location>
</feature>
<accession>A0A371IUD1</accession>
<dbReference type="InterPro" id="IPR050855">
    <property type="entry name" value="NDM-1-like"/>
</dbReference>
<sequence length="303" mass="35265">MNLEHIKGKTFYIKGGTNTGIYLFEDNTAIMIDPGLGGLRPKKINKILEQNNIDLKFIINTHEHDDHYGGCIYFKQDKEELNILSSEYAKLYIENPDLFSKYIIGGKSNGFLDDKLKNKCLGKIRINKTLSEGIIKLNSEDFIIIEIKGHTPGSIGVMTNDKVFFVGDLLVGEDILRKYDFLFIYDIKEYLKSLQKIKDIDFEYLVLGHSKKVISKEDSNILIEKHEMCINKYIYQIRKLLNKPMSLEKILQRIIRSNNLSSNYKEYQFYKSSLISVISYLEELQEISYTLDEGELLYYTKKK</sequence>
<dbReference type="PANTHER" id="PTHR42951">
    <property type="entry name" value="METALLO-BETA-LACTAMASE DOMAIN-CONTAINING"/>
    <property type="match status" value="1"/>
</dbReference>